<feature type="compositionally biased region" description="Pro residues" evidence="1">
    <location>
        <begin position="224"/>
        <end position="233"/>
    </location>
</feature>
<feature type="region of interest" description="Disordered" evidence="1">
    <location>
        <begin position="40"/>
        <end position="67"/>
    </location>
</feature>
<feature type="region of interest" description="Disordered" evidence="1">
    <location>
        <begin position="145"/>
        <end position="313"/>
    </location>
</feature>
<feature type="compositionally biased region" description="Low complexity" evidence="1">
    <location>
        <begin position="158"/>
        <end position="169"/>
    </location>
</feature>
<dbReference type="EMBL" id="BLWD01000001">
    <property type="protein sequence ID" value="GFN07303.1"/>
    <property type="molecule type" value="Genomic_DNA"/>
</dbReference>
<feature type="compositionally biased region" description="Acidic residues" evidence="1">
    <location>
        <begin position="170"/>
        <end position="193"/>
    </location>
</feature>
<accession>A0A7J0CXY2</accession>
<proteinExistence type="predicted"/>
<organism evidence="2 3">
    <name type="scientific">Streptomyces microflavus</name>
    <name type="common">Streptomyces lipmanii</name>
    <dbReference type="NCBI Taxonomy" id="1919"/>
    <lineage>
        <taxon>Bacteria</taxon>
        <taxon>Bacillati</taxon>
        <taxon>Actinomycetota</taxon>
        <taxon>Actinomycetes</taxon>
        <taxon>Kitasatosporales</taxon>
        <taxon>Streptomycetaceae</taxon>
        <taxon>Streptomyces</taxon>
    </lineage>
</organism>
<sequence length="313" mass="31025">MAGETGAAGSEVWRWSTGMAAASCPAGAVRVGFACPPGPEGMAPEGSSRRGLPRAGRTVSGAGAGPRPELSCGGAGAVCPSDCCWVLVVRCTLPVPEAAGVEGVTGMTGVTGVAGAAGGSPVICRSGIAGRRATVRGGAVRRGRTAAGRARCTEAEAEASVSEAVTSPESDPEPDLEPEAAPEADPEAEADPETTDRWTGAVRPGFRPPARPDADGSFAGAAPAVPPAAPASAPPSASGRAARSSSGPPGEAERATPGRATPWMRPTGADGRTAWPSSPPRVGFCQEASWDRNRSPSLTPIEDRATVTAGGAT</sequence>
<comment type="caution">
    <text evidence="2">The sequence shown here is derived from an EMBL/GenBank/DDBJ whole genome shotgun (WGS) entry which is preliminary data.</text>
</comment>
<gene>
    <name evidence="2" type="ORF">Smic_58590</name>
</gene>
<feature type="compositionally biased region" description="Low complexity" evidence="1">
    <location>
        <begin position="234"/>
        <end position="250"/>
    </location>
</feature>
<evidence type="ECO:0000313" key="3">
    <source>
        <dbReference type="Proteomes" id="UP000498740"/>
    </source>
</evidence>
<protein>
    <submittedName>
        <fullName evidence="2">Uncharacterized protein</fullName>
    </submittedName>
</protein>
<name>A0A7J0CXY2_STRMI</name>
<dbReference type="Proteomes" id="UP000498740">
    <property type="component" value="Unassembled WGS sequence"/>
</dbReference>
<evidence type="ECO:0000256" key="1">
    <source>
        <dbReference type="SAM" id="MobiDB-lite"/>
    </source>
</evidence>
<reference evidence="2 3" key="1">
    <citation type="submission" date="2020-05" db="EMBL/GenBank/DDBJ databases">
        <title>Whole genome shotgun sequence of Streptomyces microflavus NBRC 13062.</title>
        <authorList>
            <person name="Komaki H."/>
            <person name="Tamura T."/>
        </authorList>
    </citation>
    <scope>NUCLEOTIDE SEQUENCE [LARGE SCALE GENOMIC DNA]</scope>
    <source>
        <strain evidence="2 3">NBRC 13062</strain>
    </source>
</reference>
<dbReference type="AlphaFoldDB" id="A0A7J0CXY2"/>
<evidence type="ECO:0000313" key="2">
    <source>
        <dbReference type="EMBL" id="GFN07303.1"/>
    </source>
</evidence>